<dbReference type="SUPFAM" id="SSF158639">
    <property type="entry name" value="ENT-like"/>
    <property type="match status" value="1"/>
</dbReference>
<feature type="signal peptide" evidence="4">
    <location>
        <begin position="1"/>
        <end position="26"/>
    </location>
</feature>
<evidence type="ECO:0000256" key="3">
    <source>
        <dbReference type="SAM" id="MobiDB-lite"/>
    </source>
</evidence>
<name>A0AAU9NAB8_9ASTR</name>
<dbReference type="AlphaFoldDB" id="A0AAU9NAB8"/>
<gene>
    <name evidence="6" type="ORF">LVIROSA_LOCUS21625</name>
</gene>
<evidence type="ECO:0000256" key="2">
    <source>
        <dbReference type="ARBA" id="ARBA00023242"/>
    </source>
</evidence>
<dbReference type="PROSITE" id="PS51138">
    <property type="entry name" value="ENT"/>
    <property type="match status" value="1"/>
</dbReference>
<keyword evidence="2" id="KW-0539">Nucleus</keyword>
<comment type="subcellular location">
    <subcellularLocation>
        <location evidence="1">Nucleus</location>
    </subcellularLocation>
</comment>
<evidence type="ECO:0000259" key="5">
    <source>
        <dbReference type="PROSITE" id="PS51138"/>
    </source>
</evidence>
<proteinExistence type="predicted"/>
<evidence type="ECO:0000256" key="1">
    <source>
        <dbReference type="ARBA" id="ARBA00004123"/>
    </source>
</evidence>
<protein>
    <recommendedName>
        <fullName evidence="5">ENT domain-containing protein</fullName>
    </recommendedName>
</protein>
<dbReference type="InterPro" id="IPR036142">
    <property type="entry name" value="ENT_dom-like_sf"/>
</dbReference>
<dbReference type="Proteomes" id="UP001157418">
    <property type="component" value="Unassembled WGS sequence"/>
</dbReference>
<evidence type="ECO:0000256" key="4">
    <source>
        <dbReference type="SAM" id="SignalP"/>
    </source>
</evidence>
<reference evidence="6 7" key="1">
    <citation type="submission" date="2022-01" db="EMBL/GenBank/DDBJ databases">
        <authorList>
            <person name="Xiong W."/>
            <person name="Schranz E."/>
        </authorList>
    </citation>
    <scope>NUCLEOTIDE SEQUENCE [LARGE SCALE GENOMIC DNA]</scope>
</reference>
<evidence type="ECO:0000313" key="6">
    <source>
        <dbReference type="EMBL" id="CAH1435161.1"/>
    </source>
</evidence>
<keyword evidence="7" id="KW-1185">Reference proteome</keyword>
<feature type="chain" id="PRO_5043560840" description="ENT domain-containing protein" evidence="4">
    <location>
        <begin position="27"/>
        <end position="189"/>
    </location>
</feature>
<comment type="caution">
    <text evidence="6">The sequence shown here is derived from an EMBL/GenBank/DDBJ whole genome shotgun (WGS) entry which is preliminary data.</text>
</comment>
<dbReference type="EMBL" id="CAKMRJ010004380">
    <property type="protein sequence ID" value="CAH1435161.1"/>
    <property type="molecule type" value="Genomic_DNA"/>
</dbReference>
<feature type="domain" description="ENT" evidence="5">
    <location>
        <begin position="157"/>
        <end position="189"/>
    </location>
</feature>
<organism evidence="6 7">
    <name type="scientific">Lactuca virosa</name>
    <dbReference type="NCBI Taxonomy" id="75947"/>
    <lineage>
        <taxon>Eukaryota</taxon>
        <taxon>Viridiplantae</taxon>
        <taxon>Streptophyta</taxon>
        <taxon>Embryophyta</taxon>
        <taxon>Tracheophyta</taxon>
        <taxon>Spermatophyta</taxon>
        <taxon>Magnoliopsida</taxon>
        <taxon>eudicotyledons</taxon>
        <taxon>Gunneridae</taxon>
        <taxon>Pentapetalae</taxon>
        <taxon>asterids</taxon>
        <taxon>campanulids</taxon>
        <taxon>Asterales</taxon>
        <taxon>Asteraceae</taxon>
        <taxon>Cichorioideae</taxon>
        <taxon>Cichorieae</taxon>
        <taxon>Lactucinae</taxon>
        <taxon>Lactuca</taxon>
    </lineage>
</organism>
<dbReference type="InterPro" id="IPR005491">
    <property type="entry name" value="ENT_dom"/>
</dbReference>
<feature type="region of interest" description="Disordered" evidence="3">
    <location>
        <begin position="63"/>
        <end position="89"/>
    </location>
</feature>
<keyword evidence="4" id="KW-0732">Signal</keyword>
<dbReference type="GO" id="GO:0005634">
    <property type="term" value="C:nucleus"/>
    <property type="evidence" value="ECO:0007669"/>
    <property type="project" value="UniProtKB-SubCell"/>
</dbReference>
<accession>A0AAU9NAB8</accession>
<sequence length="189" mass="21334">MGLIRVLRFSILLIFLLHSFLPLLSSTQVEIWDNIFHLLEPVTARSPSSLLFFFISSFMDSGSPTPKTRPPPQSARPNLTSPPDFGSGSPSNLSNFHYPCTLLVGHHQCRLPIEQPRPPPGLLLQKHICFASVYTSYEILIGFDMPLESFTVMQHEMESQIHYLEQIAYSSVLHPFKSQSDALHGRSKD</sequence>
<evidence type="ECO:0000313" key="7">
    <source>
        <dbReference type="Proteomes" id="UP001157418"/>
    </source>
</evidence>